<organism evidence="2 3">
    <name type="scientific">Acer negundo</name>
    <name type="common">Box elder</name>
    <dbReference type="NCBI Taxonomy" id="4023"/>
    <lineage>
        <taxon>Eukaryota</taxon>
        <taxon>Viridiplantae</taxon>
        <taxon>Streptophyta</taxon>
        <taxon>Embryophyta</taxon>
        <taxon>Tracheophyta</taxon>
        <taxon>Spermatophyta</taxon>
        <taxon>Magnoliopsida</taxon>
        <taxon>eudicotyledons</taxon>
        <taxon>Gunneridae</taxon>
        <taxon>Pentapetalae</taxon>
        <taxon>rosids</taxon>
        <taxon>malvids</taxon>
        <taxon>Sapindales</taxon>
        <taxon>Sapindaceae</taxon>
        <taxon>Hippocastanoideae</taxon>
        <taxon>Acereae</taxon>
        <taxon>Acer</taxon>
    </lineage>
</organism>
<dbReference type="AlphaFoldDB" id="A0AAD5IKW0"/>
<evidence type="ECO:0000256" key="1">
    <source>
        <dbReference type="SAM" id="MobiDB-lite"/>
    </source>
</evidence>
<evidence type="ECO:0000313" key="2">
    <source>
        <dbReference type="EMBL" id="KAI9166194.1"/>
    </source>
</evidence>
<keyword evidence="3" id="KW-1185">Reference proteome</keyword>
<feature type="region of interest" description="Disordered" evidence="1">
    <location>
        <begin position="1"/>
        <end position="46"/>
    </location>
</feature>
<comment type="caution">
    <text evidence="2">The sequence shown here is derived from an EMBL/GenBank/DDBJ whole genome shotgun (WGS) entry which is preliminary data.</text>
</comment>
<dbReference type="Proteomes" id="UP001064489">
    <property type="component" value="Chromosome 10"/>
</dbReference>
<feature type="compositionally biased region" description="Polar residues" evidence="1">
    <location>
        <begin position="25"/>
        <end position="34"/>
    </location>
</feature>
<evidence type="ECO:0000313" key="3">
    <source>
        <dbReference type="Proteomes" id="UP001064489"/>
    </source>
</evidence>
<accession>A0AAD5IKW0</accession>
<proteinExistence type="predicted"/>
<gene>
    <name evidence="2" type="ORF">LWI28_027827</name>
</gene>
<sequence length="120" mass="12608">MTATTAGALREPSEPVTPSPSTSTKSQAGPSTVIPTPPTMSSPLGEMATREAWIKVSDPSILQDFTLPIADQAREAITTLSEALPQQEGKIEEATDPMDATSAPNKESETPAGLKEINME</sequence>
<dbReference type="EMBL" id="JAJSOW010000105">
    <property type="protein sequence ID" value="KAI9166194.1"/>
    <property type="molecule type" value="Genomic_DNA"/>
</dbReference>
<feature type="region of interest" description="Disordered" evidence="1">
    <location>
        <begin position="83"/>
        <end position="120"/>
    </location>
</feature>
<name>A0AAD5IKW0_ACENE</name>
<reference evidence="2" key="1">
    <citation type="journal article" date="2022" name="Plant J.">
        <title>Strategies of tolerance reflected in two North American maple genomes.</title>
        <authorList>
            <person name="McEvoy S.L."/>
            <person name="Sezen U.U."/>
            <person name="Trouern-Trend A."/>
            <person name="McMahon S.M."/>
            <person name="Schaberg P.G."/>
            <person name="Yang J."/>
            <person name="Wegrzyn J.L."/>
            <person name="Swenson N.G."/>
        </authorList>
    </citation>
    <scope>NUCLEOTIDE SEQUENCE</scope>
    <source>
        <strain evidence="2">91603</strain>
    </source>
</reference>
<reference evidence="2" key="2">
    <citation type="submission" date="2023-02" db="EMBL/GenBank/DDBJ databases">
        <authorList>
            <person name="Swenson N.G."/>
            <person name="Wegrzyn J.L."/>
            <person name="Mcevoy S.L."/>
        </authorList>
    </citation>
    <scope>NUCLEOTIDE SEQUENCE</scope>
    <source>
        <strain evidence="2">91603</strain>
        <tissue evidence="2">Leaf</tissue>
    </source>
</reference>
<protein>
    <submittedName>
        <fullName evidence="2">Uncharacterized protein</fullName>
    </submittedName>
</protein>
<feature type="compositionally biased region" description="Low complexity" evidence="1">
    <location>
        <begin position="14"/>
        <end position="24"/>
    </location>
</feature>